<evidence type="ECO:0000256" key="1">
    <source>
        <dbReference type="ARBA" id="ARBA00001974"/>
    </source>
</evidence>
<dbReference type="GO" id="GO:0071555">
    <property type="term" value="P:cell wall organization"/>
    <property type="evidence" value="ECO:0007669"/>
    <property type="project" value="UniProtKB-KW"/>
</dbReference>
<keyword evidence="15 18" id="KW-0131">Cell cycle</keyword>
<dbReference type="SUPFAM" id="SSF54637">
    <property type="entry name" value="Thioesterase/thiol ester dehydrase-isomerase"/>
    <property type="match status" value="1"/>
</dbReference>
<evidence type="ECO:0000256" key="7">
    <source>
        <dbReference type="ARBA" id="ARBA00022490"/>
    </source>
</evidence>
<evidence type="ECO:0000256" key="13">
    <source>
        <dbReference type="ARBA" id="ARBA00022984"/>
    </source>
</evidence>
<feature type="active site" description="Proton donor" evidence="18">
    <location>
        <position position="397"/>
    </location>
</feature>
<name>A0A1M6DS92_9ACTN</name>
<dbReference type="SUPFAM" id="SSF56176">
    <property type="entry name" value="FAD-binding/transporter-associated domain-like"/>
    <property type="match status" value="1"/>
</dbReference>
<dbReference type="PANTHER" id="PTHR21071:SF4">
    <property type="entry name" value="UDP-N-ACETYLENOLPYRUVOYLGLUCOSAMINE REDUCTASE"/>
    <property type="match status" value="1"/>
</dbReference>
<evidence type="ECO:0000256" key="9">
    <source>
        <dbReference type="ARBA" id="ARBA00022630"/>
    </source>
</evidence>
<dbReference type="Proteomes" id="UP000184512">
    <property type="component" value="Unassembled WGS sequence"/>
</dbReference>
<evidence type="ECO:0000256" key="2">
    <source>
        <dbReference type="ARBA" id="ARBA00003921"/>
    </source>
</evidence>
<dbReference type="InterPro" id="IPR006094">
    <property type="entry name" value="Oxid_FAD_bind_N"/>
</dbReference>
<accession>A0A1M6DS92</accession>
<evidence type="ECO:0000256" key="17">
    <source>
        <dbReference type="ARBA" id="ARBA00048914"/>
    </source>
</evidence>
<keyword evidence="11 18" id="KW-0521">NADP</keyword>
<keyword evidence="13 18" id="KW-0573">Peptidoglycan synthesis</keyword>
<evidence type="ECO:0000256" key="10">
    <source>
        <dbReference type="ARBA" id="ARBA00022827"/>
    </source>
</evidence>
<keyword evidence="14 18" id="KW-0560">Oxidoreductase</keyword>
<dbReference type="InterPro" id="IPR011601">
    <property type="entry name" value="MurB_C"/>
</dbReference>
<dbReference type="Gene3D" id="3.30.43.10">
    <property type="entry name" value="Uridine Diphospho-n-acetylenolpyruvylglucosamine Reductase, domain 2"/>
    <property type="match status" value="1"/>
</dbReference>
<evidence type="ECO:0000259" key="19">
    <source>
        <dbReference type="PROSITE" id="PS51387"/>
    </source>
</evidence>
<dbReference type="AlphaFoldDB" id="A0A1M6DS92"/>
<organism evidence="20 21">
    <name type="scientific">Tessaracoccus bendigoensis DSM 12906</name>
    <dbReference type="NCBI Taxonomy" id="1123357"/>
    <lineage>
        <taxon>Bacteria</taxon>
        <taxon>Bacillati</taxon>
        <taxon>Actinomycetota</taxon>
        <taxon>Actinomycetes</taxon>
        <taxon>Propionibacteriales</taxon>
        <taxon>Propionibacteriaceae</taxon>
        <taxon>Tessaracoccus</taxon>
    </lineage>
</organism>
<keyword evidence="8 18" id="KW-0132">Cell division</keyword>
<dbReference type="HAMAP" id="MF_00037">
    <property type="entry name" value="MurB"/>
    <property type="match status" value="1"/>
</dbReference>
<evidence type="ECO:0000256" key="4">
    <source>
        <dbReference type="ARBA" id="ARBA00004752"/>
    </source>
</evidence>
<evidence type="ECO:0000256" key="18">
    <source>
        <dbReference type="HAMAP-Rule" id="MF_00037"/>
    </source>
</evidence>
<comment type="similarity">
    <text evidence="5">Belongs to the enoyl-CoA hydratase/isomerase family.</text>
</comment>
<dbReference type="PROSITE" id="PS51387">
    <property type="entry name" value="FAD_PCMH"/>
    <property type="match status" value="1"/>
</dbReference>
<comment type="cofactor">
    <cofactor evidence="1 18">
        <name>FAD</name>
        <dbReference type="ChEBI" id="CHEBI:57692"/>
    </cofactor>
</comment>
<keyword evidence="9 18" id="KW-0285">Flavoprotein</keyword>
<dbReference type="NCBIfam" id="NF010478">
    <property type="entry name" value="PRK13903.1"/>
    <property type="match status" value="1"/>
</dbReference>
<dbReference type="InterPro" id="IPR003170">
    <property type="entry name" value="MurB"/>
</dbReference>
<dbReference type="PANTHER" id="PTHR21071">
    <property type="entry name" value="UDP-N-ACETYLENOLPYRUVOYLGLUCOSAMINE REDUCTASE"/>
    <property type="match status" value="1"/>
</dbReference>
<dbReference type="SUPFAM" id="SSF56194">
    <property type="entry name" value="Uridine diphospho-N-Acetylenolpyruvylglucosamine reductase, MurB, C-terminal domain"/>
    <property type="match status" value="1"/>
</dbReference>
<evidence type="ECO:0000256" key="3">
    <source>
        <dbReference type="ARBA" id="ARBA00004496"/>
    </source>
</evidence>
<keyword evidence="21" id="KW-1185">Reference proteome</keyword>
<dbReference type="GO" id="GO:0051301">
    <property type="term" value="P:cell division"/>
    <property type="evidence" value="ECO:0007669"/>
    <property type="project" value="UniProtKB-KW"/>
</dbReference>
<dbReference type="UniPathway" id="UPA00219"/>
<dbReference type="InterPro" id="IPR016166">
    <property type="entry name" value="FAD-bd_PCMH"/>
</dbReference>
<evidence type="ECO:0000256" key="5">
    <source>
        <dbReference type="ARBA" id="ARBA00005254"/>
    </source>
</evidence>
<dbReference type="STRING" id="1123357.SAMN02745244_00987"/>
<dbReference type="GO" id="GO:0008360">
    <property type="term" value="P:regulation of cell shape"/>
    <property type="evidence" value="ECO:0007669"/>
    <property type="project" value="UniProtKB-KW"/>
</dbReference>
<evidence type="ECO:0000256" key="15">
    <source>
        <dbReference type="ARBA" id="ARBA00023306"/>
    </source>
</evidence>
<dbReference type="InterPro" id="IPR029069">
    <property type="entry name" value="HotDog_dom_sf"/>
</dbReference>
<dbReference type="GO" id="GO:0008762">
    <property type="term" value="F:UDP-N-acetylmuramate dehydrogenase activity"/>
    <property type="evidence" value="ECO:0007669"/>
    <property type="project" value="UniProtKB-UniRule"/>
</dbReference>
<evidence type="ECO:0000313" key="20">
    <source>
        <dbReference type="EMBL" id="SHI76045.1"/>
    </source>
</evidence>
<dbReference type="EMBL" id="FQZG01000014">
    <property type="protein sequence ID" value="SHI76045.1"/>
    <property type="molecule type" value="Genomic_DNA"/>
</dbReference>
<feature type="active site" evidence="18">
    <location>
        <position position="319"/>
    </location>
</feature>
<gene>
    <name evidence="18" type="primary">murB</name>
    <name evidence="20" type="ORF">SAMN02745244_00987</name>
</gene>
<evidence type="ECO:0000256" key="6">
    <source>
        <dbReference type="ARBA" id="ARBA00010485"/>
    </source>
</evidence>
<dbReference type="InterPro" id="IPR036318">
    <property type="entry name" value="FAD-bd_PCMH-like_sf"/>
</dbReference>
<comment type="similarity">
    <text evidence="6 18">Belongs to the MurB family.</text>
</comment>
<dbReference type="GO" id="GO:0005829">
    <property type="term" value="C:cytosol"/>
    <property type="evidence" value="ECO:0007669"/>
    <property type="project" value="TreeGrafter"/>
</dbReference>
<evidence type="ECO:0000313" key="21">
    <source>
        <dbReference type="Proteomes" id="UP000184512"/>
    </source>
</evidence>
<dbReference type="Pfam" id="PF02873">
    <property type="entry name" value="MurB_C"/>
    <property type="match status" value="1"/>
</dbReference>
<dbReference type="Gene3D" id="3.30.465.10">
    <property type="match status" value="1"/>
</dbReference>
<evidence type="ECO:0000256" key="12">
    <source>
        <dbReference type="ARBA" id="ARBA00022960"/>
    </source>
</evidence>
<reference evidence="20 21" key="1">
    <citation type="submission" date="2016-11" db="EMBL/GenBank/DDBJ databases">
        <authorList>
            <person name="Jaros S."/>
            <person name="Januszkiewicz K."/>
            <person name="Wedrychowicz H."/>
        </authorList>
    </citation>
    <scope>NUCLEOTIDE SEQUENCE [LARGE SCALE GENOMIC DNA]</scope>
    <source>
        <strain evidence="20 21">DSM 12906</strain>
    </source>
</reference>
<dbReference type="InterPro" id="IPR002539">
    <property type="entry name" value="MaoC-like_dom"/>
</dbReference>
<keyword evidence="16 18" id="KW-0961">Cell wall biogenesis/degradation</keyword>
<feature type="domain" description="FAD-binding PCMH-type" evidence="19">
    <location>
        <begin position="171"/>
        <end position="346"/>
    </location>
</feature>
<comment type="catalytic activity">
    <reaction evidence="17 18">
        <text>UDP-N-acetyl-alpha-D-muramate + NADP(+) = UDP-N-acetyl-3-O-(1-carboxyvinyl)-alpha-D-glucosamine + NADPH + H(+)</text>
        <dbReference type="Rhea" id="RHEA:12248"/>
        <dbReference type="ChEBI" id="CHEBI:15378"/>
        <dbReference type="ChEBI" id="CHEBI:57783"/>
        <dbReference type="ChEBI" id="CHEBI:58349"/>
        <dbReference type="ChEBI" id="CHEBI:68483"/>
        <dbReference type="ChEBI" id="CHEBI:70757"/>
        <dbReference type="EC" id="1.3.1.98"/>
    </reaction>
</comment>
<dbReference type="InterPro" id="IPR036635">
    <property type="entry name" value="MurB_C_sf"/>
</dbReference>
<dbReference type="Pfam" id="PF01575">
    <property type="entry name" value="MaoC_dehydratas"/>
    <property type="match status" value="1"/>
</dbReference>
<keyword evidence="10 18" id="KW-0274">FAD</keyword>
<dbReference type="NCBIfam" id="TIGR00179">
    <property type="entry name" value="murB"/>
    <property type="match status" value="1"/>
</dbReference>
<keyword evidence="7 18" id="KW-0963">Cytoplasm</keyword>
<protein>
    <recommendedName>
        <fullName evidence="18">UDP-N-acetylenolpyruvoylglucosamine reductase</fullName>
        <ecNumber evidence="18">1.3.1.98</ecNumber>
    </recommendedName>
    <alternativeName>
        <fullName evidence="18">UDP-N-acetylmuramate dehydrogenase</fullName>
    </alternativeName>
</protein>
<evidence type="ECO:0000256" key="8">
    <source>
        <dbReference type="ARBA" id="ARBA00022618"/>
    </source>
</evidence>
<dbReference type="InterPro" id="IPR016169">
    <property type="entry name" value="FAD-bd_PCMH_sub2"/>
</dbReference>
<evidence type="ECO:0000256" key="11">
    <source>
        <dbReference type="ARBA" id="ARBA00022857"/>
    </source>
</evidence>
<comment type="function">
    <text evidence="2 18">Cell wall formation.</text>
</comment>
<evidence type="ECO:0000256" key="14">
    <source>
        <dbReference type="ARBA" id="ARBA00023002"/>
    </source>
</evidence>
<dbReference type="InterPro" id="IPR016167">
    <property type="entry name" value="FAD-bd_PCMH_sub1"/>
</dbReference>
<feature type="active site" evidence="18">
    <location>
        <position position="491"/>
    </location>
</feature>
<dbReference type="Gene3D" id="3.90.78.10">
    <property type="entry name" value="UDP-N-acetylenolpyruvoylglucosamine reductase, C-terminal domain"/>
    <property type="match status" value="1"/>
</dbReference>
<comment type="subcellular location">
    <subcellularLocation>
        <location evidence="3 18">Cytoplasm</location>
    </subcellularLocation>
</comment>
<dbReference type="EC" id="1.3.1.98" evidence="18"/>
<evidence type="ECO:0000256" key="16">
    <source>
        <dbReference type="ARBA" id="ARBA00023316"/>
    </source>
</evidence>
<dbReference type="Pfam" id="PF01565">
    <property type="entry name" value="FAD_binding_4"/>
    <property type="match status" value="1"/>
</dbReference>
<keyword evidence="12 18" id="KW-0133">Cell shape</keyword>
<comment type="pathway">
    <text evidence="4 18">Cell wall biogenesis; peptidoglycan biosynthesis.</text>
</comment>
<dbReference type="GO" id="GO:0009252">
    <property type="term" value="P:peptidoglycan biosynthetic process"/>
    <property type="evidence" value="ECO:0007669"/>
    <property type="project" value="UniProtKB-UniRule"/>
</dbReference>
<sequence>MPEFTVGQVLPELRVKVTRSTVVRYSGASTDFNEIHFSDRHARAIGLPGVVAHGMWTMGAGLKLVTDAVGDPGRVLSYFVRFTRPVVVPDTDDGTEVVYSGKVTEVADGIAKIALTATCGDDAVLGAARAEVSPARRLALSSCSADRFEVASTGRPIDPSPLLRDHTTLRVGGAADRFVVAGSEAELISIVTDCDERGVPVLILGGGSNLLVADAGFPGTVVRVANTGIEADVSACGGAAVRVAAGVDWDDFVAHAVAQEWCGIETLSGIPGSVGATPIQNVGAYGAEVAQTISSVRTWDRRDRAQKTFPVVDCGFGYRTSRFKREPGRYVVLEVSYQFTLGNLSRPIAYSELAGRLGVEVGARVDSRLVREKVLEIRRGKGMVLDPSDHDTWSAGSFFTNPILDADAAGALPDDAPRFPAGGGRVKTSAAWLIQHAGFSRGYGNARAALSGKHVLALTNRGGASAADLVEVAGQVRAGVAERFGVTLVPEVNLIGLELPEASS</sequence>
<dbReference type="Gene3D" id="3.10.129.10">
    <property type="entry name" value="Hotdog Thioesterase"/>
    <property type="match status" value="1"/>
</dbReference>
<proteinExistence type="inferred from homology"/>
<dbReference type="GO" id="GO:0071949">
    <property type="term" value="F:FAD binding"/>
    <property type="evidence" value="ECO:0007669"/>
    <property type="project" value="InterPro"/>
</dbReference>